<evidence type="ECO:0000256" key="1">
    <source>
        <dbReference type="SAM" id="MobiDB-lite"/>
    </source>
</evidence>
<proteinExistence type="predicted"/>
<dbReference type="SMART" id="SM00257">
    <property type="entry name" value="LysM"/>
    <property type="match status" value="1"/>
</dbReference>
<comment type="caution">
    <text evidence="3">The sequence shown here is derived from an EMBL/GenBank/DDBJ whole genome shotgun (WGS) entry which is preliminary data.</text>
</comment>
<evidence type="ECO:0000313" key="3">
    <source>
        <dbReference type="EMBL" id="KAG8632135.1"/>
    </source>
</evidence>
<feature type="compositionally biased region" description="Acidic residues" evidence="1">
    <location>
        <begin position="575"/>
        <end position="584"/>
    </location>
</feature>
<feature type="compositionally biased region" description="Low complexity" evidence="1">
    <location>
        <begin position="1"/>
        <end position="21"/>
    </location>
</feature>
<evidence type="ECO:0000259" key="2">
    <source>
        <dbReference type="PROSITE" id="PS51782"/>
    </source>
</evidence>
<name>A0A8K0LB84_9PEZI</name>
<feature type="compositionally biased region" description="Basic and acidic residues" evidence="1">
    <location>
        <begin position="290"/>
        <end position="299"/>
    </location>
</feature>
<dbReference type="InterPro" id="IPR036779">
    <property type="entry name" value="LysM_dom_sf"/>
</dbReference>
<accession>A0A8K0LB84</accession>
<reference evidence="3" key="1">
    <citation type="submission" date="2021-07" db="EMBL/GenBank/DDBJ databases">
        <title>Elsinoe batatas strain:CRI-CJ2 Genome sequencing and assembly.</title>
        <authorList>
            <person name="Huang L."/>
        </authorList>
    </citation>
    <scope>NUCLEOTIDE SEQUENCE</scope>
    <source>
        <strain evidence="3">CRI-CJ2</strain>
    </source>
</reference>
<dbReference type="OrthoDB" id="2192830at2759"/>
<feature type="compositionally biased region" description="Low complexity" evidence="1">
    <location>
        <begin position="31"/>
        <end position="55"/>
    </location>
</feature>
<dbReference type="InterPro" id="IPR018392">
    <property type="entry name" value="LysM"/>
</dbReference>
<feature type="region of interest" description="Disordered" evidence="1">
    <location>
        <begin position="185"/>
        <end position="218"/>
    </location>
</feature>
<keyword evidence="4" id="KW-1185">Reference proteome</keyword>
<feature type="compositionally biased region" description="Polar residues" evidence="1">
    <location>
        <begin position="535"/>
        <end position="546"/>
    </location>
</feature>
<organism evidence="3 4">
    <name type="scientific">Elsinoe batatas</name>
    <dbReference type="NCBI Taxonomy" id="2601811"/>
    <lineage>
        <taxon>Eukaryota</taxon>
        <taxon>Fungi</taxon>
        <taxon>Dikarya</taxon>
        <taxon>Ascomycota</taxon>
        <taxon>Pezizomycotina</taxon>
        <taxon>Dothideomycetes</taxon>
        <taxon>Dothideomycetidae</taxon>
        <taxon>Myriangiales</taxon>
        <taxon>Elsinoaceae</taxon>
        <taxon>Elsinoe</taxon>
    </lineage>
</organism>
<feature type="region of interest" description="Disordered" evidence="1">
    <location>
        <begin position="1"/>
        <end position="93"/>
    </location>
</feature>
<feature type="region of interest" description="Disordered" evidence="1">
    <location>
        <begin position="487"/>
        <end position="516"/>
    </location>
</feature>
<dbReference type="PROSITE" id="PS51782">
    <property type="entry name" value="LYSM"/>
    <property type="match status" value="1"/>
</dbReference>
<sequence>MSTSRTSSTPSASLRPRAPRLISGLSDTGESTGPSSLPGSKPSSRSPPHSRNASPFKNGPSSRTISALGHRRNEITSAPRSDSSSRRAASAAAPNVSFASLWGISWNAIQGIANDLIGEQTPPQQAHRRKNSKATPPGKLLVRPAQSSWGPQAPATTSPSTYIATGSREEREALLRAQKRKDLLSGASSSYPDSLGKFKRRTSDEGISSSAPPGANEDRDALVYLHNVRPDDTLAGITIRYGCNANVLRKANRMWPNDKVQVRKVLTLPVDACTSKGRPVSENEADLMFEPDKVEKDTSDLPTPKANGVHTHRRTDSTTSNTSERPPPSVRSSNADSDPPWTHDSWVLLPNSTKPTEIARLPRRALGYFPPARRKSQSYSDLDTPSTSLDINRQAYFDNPSPSAVASLSPLRSDPPQRPRRPRRTSNASNGYFPSYLTGPGGVGTMAKDVRSPGPAQDPLNKFFAAKLPNVAPPPNQQNLYLPNIPLYSDDPSRSTSPYPNGSRLGSGTLTPSASQGLENVGAAVESWIRKMANRAQTAMDQNEATPGSKRGAPPVGGPSGIGDLIEMADSFEIGGDEDEERDEEERGRRTEHVTAEGSGRFIGEGVRARGKSGKDD</sequence>
<feature type="compositionally biased region" description="Polar residues" evidence="1">
    <location>
        <begin position="317"/>
        <end position="336"/>
    </location>
</feature>
<feature type="domain" description="LysM" evidence="2">
    <location>
        <begin position="224"/>
        <end position="268"/>
    </location>
</feature>
<dbReference type="CDD" id="cd00118">
    <property type="entry name" value="LysM"/>
    <property type="match status" value="1"/>
</dbReference>
<dbReference type="AlphaFoldDB" id="A0A8K0LB84"/>
<feature type="region of interest" description="Disordered" evidence="1">
    <location>
        <begin position="274"/>
        <end position="349"/>
    </location>
</feature>
<dbReference type="EMBL" id="JAESVG020000001">
    <property type="protein sequence ID" value="KAG8632135.1"/>
    <property type="molecule type" value="Genomic_DNA"/>
</dbReference>
<feature type="compositionally biased region" description="Polar residues" evidence="1">
    <location>
        <begin position="145"/>
        <end position="164"/>
    </location>
</feature>
<feature type="region of interest" description="Disordered" evidence="1">
    <location>
        <begin position="392"/>
        <end position="436"/>
    </location>
</feature>
<dbReference type="Proteomes" id="UP000809789">
    <property type="component" value="Unassembled WGS sequence"/>
</dbReference>
<evidence type="ECO:0000313" key="4">
    <source>
        <dbReference type="Proteomes" id="UP000809789"/>
    </source>
</evidence>
<gene>
    <name evidence="3" type="ORF">KVT40_001275</name>
</gene>
<feature type="compositionally biased region" description="Low complexity" evidence="1">
    <location>
        <begin position="77"/>
        <end position="93"/>
    </location>
</feature>
<feature type="region of interest" description="Disordered" evidence="1">
    <location>
        <begin position="121"/>
        <end position="166"/>
    </location>
</feature>
<dbReference type="Gene3D" id="3.10.350.10">
    <property type="entry name" value="LysM domain"/>
    <property type="match status" value="1"/>
</dbReference>
<feature type="compositionally biased region" description="Basic and acidic residues" evidence="1">
    <location>
        <begin position="585"/>
        <end position="595"/>
    </location>
</feature>
<dbReference type="Pfam" id="PF01476">
    <property type="entry name" value="LysM"/>
    <property type="match status" value="1"/>
</dbReference>
<feature type="region of interest" description="Disordered" evidence="1">
    <location>
        <begin position="534"/>
        <end position="617"/>
    </location>
</feature>
<dbReference type="SUPFAM" id="SSF54106">
    <property type="entry name" value="LysM domain"/>
    <property type="match status" value="1"/>
</dbReference>
<feature type="compositionally biased region" description="Low complexity" evidence="1">
    <location>
        <begin position="400"/>
        <end position="414"/>
    </location>
</feature>
<protein>
    <recommendedName>
        <fullName evidence="2">LysM domain-containing protein</fullName>
    </recommendedName>
</protein>
<feature type="compositionally biased region" description="Polar residues" evidence="1">
    <location>
        <begin position="494"/>
        <end position="516"/>
    </location>
</feature>